<dbReference type="EMBL" id="CP011005">
    <property type="protein sequence ID" value="AJT42269.1"/>
    <property type="molecule type" value="Genomic_DNA"/>
</dbReference>
<dbReference type="Proteomes" id="UP000061839">
    <property type="component" value="Chromosome"/>
</dbReference>
<accession>A0A0D4C136</accession>
<keyword evidence="1" id="KW-0472">Membrane</keyword>
<dbReference type="InterPro" id="IPR008523">
    <property type="entry name" value="DUF805"/>
</dbReference>
<dbReference type="PANTHER" id="PTHR34980">
    <property type="entry name" value="INNER MEMBRANE PROTEIN-RELATED-RELATED"/>
    <property type="match status" value="1"/>
</dbReference>
<organism evidence="2 3">
    <name type="scientific">Psychromicrobium lacuslunae</name>
    <dbReference type="NCBI Taxonomy" id="1618207"/>
    <lineage>
        <taxon>Bacteria</taxon>
        <taxon>Bacillati</taxon>
        <taxon>Actinomycetota</taxon>
        <taxon>Actinomycetes</taxon>
        <taxon>Micrococcales</taxon>
        <taxon>Micrococcaceae</taxon>
        <taxon>Psychromicrobium</taxon>
    </lineage>
</organism>
<dbReference type="OrthoDB" id="9812349at2"/>
<gene>
    <name evidence="2" type="ORF">UM93_13590</name>
</gene>
<evidence type="ECO:0008006" key="4">
    <source>
        <dbReference type="Google" id="ProtNLM"/>
    </source>
</evidence>
<dbReference type="KEGG" id="ari:UM93_13590"/>
<dbReference type="HOGENOM" id="CLU_093674_4_1_11"/>
<dbReference type="PATRIC" id="fig|1618207.4.peg.2759"/>
<dbReference type="SUPFAM" id="SSF103473">
    <property type="entry name" value="MFS general substrate transporter"/>
    <property type="match status" value="1"/>
</dbReference>
<name>A0A0D4C136_9MICC</name>
<feature type="transmembrane region" description="Helical" evidence="1">
    <location>
        <begin position="87"/>
        <end position="106"/>
    </location>
</feature>
<proteinExistence type="predicted"/>
<evidence type="ECO:0000256" key="1">
    <source>
        <dbReference type="SAM" id="Phobius"/>
    </source>
</evidence>
<dbReference type="RefSeq" id="WP_045076076.1">
    <property type="nucleotide sequence ID" value="NZ_CP011005.1"/>
</dbReference>
<sequence length="120" mass="13410">MSFTEAIQTGFRKYADFAGRATLPEFWWWMLFNLLVAAALNVFSVFAIGDSSSLGAVLTSLWGIGVLLPNLAVSVRRLRDADYNWKNIFWLLVPIAGIIVLVIYWLKPSVSTKPGLLEDS</sequence>
<dbReference type="PANTHER" id="PTHR34980:SF2">
    <property type="entry name" value="INNER MEMBRANE PROTEIN YHAH-RELATED"/>
    <property type="match status" value="1"/>
</dbReference>
<protein>
    <recommendedName>
        <fullName evidence="4">DUF805 domain-containing protein</fullName>
    </recommendedName>
</protein>
<keyword evidence="1" id="KW-1133">Transmembrane helix</keyword>
<reference evidence="2 3" key="1">
    <citation type="journal article" date="2015" name="Genome Announc.">
        <title>Complete Genome Sequencing of Protease-Producing Novel Arthrobacter sp. Strain IHBB 11108 Using PacBio Single-Molecule Real-Time Sequencing Technology.</title>
        <authorList>
            <person name="Kiran S."/>
            <person name="Swarnkar M.K."/>
            <person name="Pal M."/>
            <person name="Thakur R."/>
            <person name="Tewari R."/>
            <person name="Singh A.K."/>
            <person name="Gulati A."/>
        </authorList>
    </citation>
    <scope>NUCLEOTIDE SEQUENCE [LARGE SCALE GENOMIC DNA]</scope>
    <source>
        <strain evidence="2 3">IHBB 11108</strain>
    </source>
</reference>
<keyword evidence="1" id="KW-0812">Transmembrane</keyword>
<dbReference type="GO" id="GO:0005886">
    <property type="term" value="C:plasma membrane"/>
    <property type="evidence" value="ECO:0007669"/>
    <property type="project" value="TreeGrafter"/>
</dbReference>
<feature type="transmembrane region" description="Helical" evidence="1">
    <location>
        <begin position="54"/>
        <end position="75"/>
    </location>
</feature>
<dbReference type="InterPro" id="IPR036259">
    <property type="entry name" value="MFS_trans_sf"/>
</dbReference>
<dbReference type="AlphaFoldDB" id="A0A0D4C136"/>
<evidence type="ECO:0000313" key="2">
    <source>
        <dbReference type="EMBL" id="AJT42269.1"/>
    </source>
</evidence>
<keyword evidence="3" id="KW-1185">Reference proteome</keyword>
<feature type="transmembrane region" description="Helical" evidence="1">
    <location>
        <begin position="26"/>
        <end position="48"/>
    </location>
</feature>
<evidence type="ECO:0000313" key="3">
    <source>
        <dbReference type="Proteomes" id="UP000061839"/>
    </source>
</evidence>
<dbReference type="Pfam" id="PF05656">
    <property type="entry name" value="DUF805"/>
    <property type="match status" value="1"/>
</dbReference>